<evidence type="ECO:0000259" key="2">
    <source>
        <dbReference type="PROSITE" id="PS50222"/>
    </source>
</evidence>
<dbReference type="SUPFAM" id="SSF53474">
    <property type="entry name" value="alpha/beta-Hydrolases"/>
    <property type="match status" value="1"/>
</dbReference>
<dbReference type="Pfam" id="PF01764">
    <property type="entry name" value="Lipase_3"/>
    <property type="match status" value="1"/>
</dbReference>
<dbReference type="PANTHER" id="PTHR47418">
    <property type="entry name" value="ALPHA/BETA-HYDROLASES SUPERFAMILY PROTEIN"/>
    <property type="match status" value="1"/>
</dbReference>
<dbReference type="CDD" id="cd00519">
    <property type="entry name" value="Lipase_3"/>
    <property type="match status" value="1"/>
</dbReference>
<dbReference type="InterPro" id="IPR011992">
    <property type="entry name" value="EF-hand-dom_pair"/>
</dbReference>
<proteinExistence type="predicted"/>
<evidence type="ECO:0000313" key="4">
    <source>
        <dbReference type="Proteomes" id="UP001190700"/>
    </source>
</evidence>
<keyword evidence="1" id="KW-0106">Calcium</keyword>
<dbReference type="InterPro" id="IPR002048">
    <property type="entry name" value="EF_hand_dom"/>
</dbReference>
<name>A0AAE0BCD8_9CHLO</name>
<dbReference type="PROSITE" id="PS00018">
    <property type="entry name" value="EF_HAND_1"/>
    <property type="match status" value="1"/>
</dbReference>
<sequence length="507" mass="55592">MSTIVHRRLFKQVDSDADGKISRTELTTFLSDKKVKEDAISDIFTALDADKDGYISMDEFIGGFDRLCSLVPDESKIVRSGLTNAKSMLVDMGLLEQKEDFKEEEFQLVAEKLQQLYESLESMSLVQLIVGIFCLQKKHARIEAKDHISGSDVKDLAFVTELVHDCYCAEGAYYATKEELCQRAGLKEENVCVLEPNSGKFKVAHFIALENDTKQIVLGLRGTASIDDVLTDICATSDPITLAGGHAHSGMLEAARWVVQQTAETLAKIFADNPDYTLRVIGHSLGAGTAALVSYLLRNKIGFSAAIPPEKVQGICFATPACMSEDLIKSVASYVTTVVLHDDIVPRASLNALDLLRQEITETYWEEEMPDGPFKSELIRSKEAALKRSAFRDARKTEVKGKVSQFMEGAPEKLKSALPPSPFLSKSEPQVEAAAAPPAKRENCALYAPGQLYHIVRGEGESATLVKGDSGSVFQRIVLSPTMISDHLTDENTGYLAGLERVKKSLS</sequence>
<comment type="caution">
    <text evidence="3">The sequence shown here is derived from an EMBL/GenBank/DDBJ whole genome shotgun (WGS) entry which is preliminary data.</text>
</comment>
<dbReference type="Gene3D" id="3.40.50.1820">
    <property type="entry name" value="alpha/beta hydrolase"/>
    <property type="match status" value="1"/>
</dbReference>
<dbReference type="InterPro" id="IPR002921">
    <property type="entry name" value="Fungal_lipase-type"/>
</dbReference>
<dbReference type="SMART" id="SM00054">
    <property type="entry name" value="EFh"/>
    <property type="match status" value="2"/>
</dbReference>
<dbReference type="Pfam" id="PF13499">
    <property type="entry name" value="EF-hand_7"/>
    <property type="match status" value="1"/>
</dbReference>
<evidence type="ECO:0000256" key="1">
    <source>
        <dbReference type="ARBA" id="ARBA00022837"/>
    </source>
</evidence>
<dbReference type="GO" id="GO:0006629">
    <property type="term" value="P:lipid metabolic process"/>
    <property type="evidence" value="ECO:0007669"/>
    <property type="project" value="InterPro"/>
</dbReference>
<feature type="domain" description="EF-hand" evidence="2">
    <location>
        <begin position="35"/>
        <end position="70"/>
    </location>
</feature>
<keyword evidence="4" id="KW-1185">Reference proteome</keyword>
<dbReference type="EMBL" id="LGRX02035721">
    <property type="protein sequence ID" value="KAK3233400.1"/>
    <property type="molecule type" value="Genomic_DNA"/>
</dbReference>
<reference evidence="3 4" key="1">
    <citation type="journal article" date="2015" name="Genome Biol. Evol.">
        <title>Comparative Genomics of a Bacterivorous Green Alga Reveals Evolutionary Causalities and Consequences of Phago-Mixotrophic Mode of Nutrition.</title>
        <authorList>
            <person name="Burns J.A."/>
            <person name="Paasch A."/>
            <person name="Narechania A."/>
            <person name="Kim E."/>
        </authorList>
    </citation>
    <scope>NUCLEOTIDE SEQUENCE [LARGE SCALE GENOMIC DNA]</scope>
    <source>
        <strain evidence="3 4">PLY_AMNH</strain>
    </source>
</reference>
<evidence type="ECO:0000313" key="3">
    <source>
        <dbReference type="EMBL" id="KAK3233400.1"/>
    </source>
</evidence>
<gene>
    <name evidence="3" type="ORF">CYMTET_56300</name>
</gene>
<dbReference type="PROSITE" id="PS50222">
    <property type="entry name" value="EF_HAND_2"/>
    <property type="match status" value="1"/>
</dbReference>
<protein>
    <recommendedName>
        <fullName evidence="2">EF-hand domain-containing protein</fullName>
    </recommendedName>
</protein>
<dbReference type="SUPFAM" id="SSF47473">
    <property type="entry name" value="EF-hand"/>
    <property type="match status" value="1"/>
</dbReference>
<dbReference type="Gene3D" id="1.10.238.10">
    <property type="entry name" value="EF-hand"/>
    <property type="match status" value="1"/>
</dbReference>
<accession>A0AAE0BCD8</accession>
<dbReference type="AlphaFoldDB" id="A0AAE0BCD8"/>
<dbReference type="InterPro" id="IPR018247">
    <property type="entry name" value="EF_Hand_1_Ca_BS"/>
</dbReference>
<organism evidence="3 4">
    <name type="scientific">Cymbomonas tetramitiformis</name>
    <dbReference type="NCBI Taxonomy" id="36881"/>
    <lineage>
        <taxon>Eukaryota</taxon>
        <taxon>Viridiplantae</taxon>
        <taxon>Chlorophyta</taxon>
        <taxon>Pyramimonadophyceae</taxon>
        <taxon>Pyramimonadales</taxon>
        <taxon>Pyramimonadaceae</taxon>
        <taxon>Cymbomonas</taxon>
    </lineage>
</organism>
<dbReference type="GO" id="GO:0005509">
    <property type="term" value="F:calcium ion binding"/>
    <property type="evidence" value="ECO:0007669"/>
    <property type="project" value="InterPro"/>
</dbReference>
<dbReference type="Proteomes" id="UP001190700">
    <property type="component" value="Unassembled WGS sequence"/>
</dbReference>
<dbReference type="InterPro" id="IPR029058">
    <property type="entry name" value="AB_hydrolase_fold"/>
</dbReference>